<dbReference type="OrthoDB" id="5405911at2"/>
<dbReference type="InterPro" id="IPR045057">
    <property type="entry name" value="Gcn5-rel_NAT"/>
</dbReference>
<dbReference type="PANTHER" id="PTHR31435:SF10">
    <property type="entry name" value="BSR4717 PROTEIN"/>
    <property type="match status" value="1"/>
</dbReference>
<accession>A0A7K0BPP6</accession>
<dbReference type="Proteomes" id="UP000487268">
    <property type="component" value="Unassembled WGS sequence"/>
</dbReference>
<name>A0A7K0BPP6_9ACTN</name>
<dbReference type="InterPro" id="IPR031165">
    <property type="entry name" value="GNAT_YJDJ"/>
</dbReference>
<evidence type="ECO:0000259" key="1">
    <source>
        <dbReference type="PROSITE" id="PS51186"/>
    </source>
</evidence>
<organism evidence="3 4">
    <name type="scientific">Actinomadura macrotermitis</name>
    <dbReference type="NCBI Taxonomy" id="2585200"/>
    <lineage>
        <taxon>Bacteria</taxon>
        <taxon>Bacillati</taxon>
        <taxon>Actinomycetota</taxon>
        <taxon>Actinomycetes</taxon>
        <taxon>Streptosporangiales</taxon>
        <taxon>Thermomonosporaceae</taxon>
        <taxon>Actinomadura</taxon>
    </lineage>
</organism>
<dbReference type="EMBL" id="WEGH01000001">
    <property type="protein sequence ID" value="MQY03123.1"/>
    <property type="molecule type" value="Genomic_DNA"/>
</dbReference>
<protein>
    <recommendedName>
        <fullName evidence="5">N-acetyltransferase</fullName>
    </recommendedName>
</protein>
<dbReference type="PROSITE" id="PS51186">
    <property type="entry name" value="GNAT"/>
    <property type="match status" value="1"/>
</dbReference>
<dbReference type="GO" id="GO:0016747">
    <property type="term" value="F:acyltransferase activity, transferring groups other than amino-acyl groups"/>
    <property type="evidence" value="ECO:0007669"/>
    <property type="project" value="InterPro"/>
</dbReference>
<proteinExistence type="predicted"/>
<dbReference type="Pfam" id="PF14542">
    <property type="entry name" value="Acetyltransf_CG"/>
    <property type="match status" value="1"/>
</dbReference>
<dbReference type="PANTHER" id="PTHR31435">
    <property type="entry name" value="PROTEIN NATD1"/>
    <property type="match status" value="1"/>
</dbReference>
<gene>
    <name evidence="3" type="ORF">ACRB68_11640</name>
</gene>
<dbReference type="CDD" id="cd04301">
    <property type="entry name" value="NAT_SF"/>
    <property type="match status" value="1"/>
</dbReference>
<sequence length="92" mass="10067">MSQQITDNAGQGRYEIREDGALAGFAEYRLDAGSIVFTHTEVDPAFEGKGVGSALARGALDDVRSRDLSVVPQCPFIKAWIDRHPDYQDLLA</sequence>
<evidence type="ECO:0000313" key="4">
    <source>
        <dbReference type="Proteomes" id="UP000487268"/>
    </source>
</evidence>
<dbReference type="InterPro" id="IPR016181">
    <property type="entry name" value="Acyl_CoA_acyltransferase"/>
</dbReference>
<dbReference type="PROSITE" id="PS51729">
    <property type="entry name" value="GNAT_YJDJ"/>
    <property type="match status" value="1"/>
</dbReference>
<dbReference type="AlphaFoldDB" id="A0A7K0BPP6"/>
<dbReference type="Gene3D" id="3.40.630.30">
    <property type="match status" value="1"/>
</dbReference>
<dbReference type="InterPro" id="IPR000182">
    <property type="entry name" value="GNAT_dom"/>
</dbReference>
<evidence type="ECO:0000259" key="2">
    <source>
        <dbReference type="PROSITE" id="PS51729"/>
    </source>
</evidence>
<evidence type="ECO:0008006" key="5">
    <source>
        <dbReference type="Google" id="ProtNLM"/>
    </source>
</evidence>
<feature type="domain" description="N-acetyltransferase" evidence="2">
    <location>
        <begin position="6"/>
        <end position="92"/>
    </location>
</feature>
<dbReference type="RefSeq" id="WP_153531133.1">
    <property type="nucleotide sequence ID" value="NZ_WEGH01000001.1"/>
</dbReference>
<feature type="domain" description="N-acetyltransferase" evidence="1">
    <location>
        <begin position="1"/>
        <end position="92"/>
    </location>
</feature>
<keyword evidence="4" id="KW-1185">Reference proteome</keyword>
<dbReference type="SUPFAM" id="SSF55729">
    <property type="entry name" value="Acyl-CoA N-acyltransferases (Nat)"/>
    <property type="match status" value="1"/>
</dbReference>
<evidence type="ECO:0000313" key="3">
    <source>
        <dbReference type="EMBL" id="MQY03123.1"/>
    </source>
</evidence>
<comment type="caution">
    <text evidence="3">The sequence shown here is derived from an EMBL/GenBank/DDBJ whole genome shotgun (WGS) entry which is preliminary data.</text>
</comment>
<reference evidence="3 4" key="1">
    <citation type="submission" date="2019-10" db="EMBL/GenBank/DDBJ databases">
        <title>Actinomadura rubteroloni sp. nov. and Actinomadura macrotermitis sp. nov., isolated from the gut of fungus growing-termite Macrotermes natalensis.</title>
        <authorList>
            <person name="Benndorf R."/>
            <person name="Martin K."/>
            <person name="Kuefner M."/>
            <person name="De Beer W."/>
            <person name="Kaster A.-K."/>
            <person name="Vollmers J."/>
            <person name="Poulsen M."/>
            <person name="Beemelmanns C."/>
        </authorList>
    </citation>
    <scope>NUCLEOTIDE SEQUENCE [LARGE SCALE GENOMIC DNA]</scope>
    <source>
        <strain evidence="3 4">RB68</strain>
    </source>
</reference>